<feature type="transmembrane region" description="Helical" evidence="1">
    <location>
        <begin position="121"/>
        <end position="139"/>
    </location>
</feature>
<name>A0ABZ2L8F9_9BACT</name>
<keyword evidence="1" id="KW-1133">Transmembrane helix</keyword>
<dbReference type="Gene3D" id="2.60.200.20">
    <property type="match status" value="1"/>
</dbReference>
<evidence type="ECO:0000313" key="3">
    <source>
        <dbReference type="Proteomes" id="UP001374803"/>
    </source>
</evidence>
<keyword evidence="1" id="KW-0472">Membrane</keyword>
<reference evidence="2" key="1">
    <citation type="submission" date="2021-12" db="EMBL/GenBank/DDBJ databases">
        <title>Discovery of the Pendulisporaceae a myxobacterial family with distinct sporulation behavior and unique specialized metabolism.</title>
        <authorList>
            <person name="Garcia R."/>
            <person name="Popoff A."/>
            <person name="Bader C.D."/>
            <person name="Loehr J."/>
            <person name="Walesch S."/>
            <person name="Walt C."/>
            <person name="Boldt J."/>
            <person name="Bunk B."/>
            <person name="Haeckl F.J.F.P.J."/>
            <person name="Gunesch A.P."/>
            <person name="Birkelbach J."/>
            <person name="Nuebel U."/>
            <person name="Pietschmann T."/>
            <person name="Bach T."/>
            <person name="Mueller R."/>
        </authorList>
    </citation>
    <scope>NUCLEOTIDE SEQUENCE</scope>
    <source>
        <strain evidence="2">MSr11367</strain>
    </source>
</reference>
<evidence type="ECO:0000256" key="1">
    <source>
        <dbReference type="SAM" id="Phobius"/>
    </source>
</evidence>
<evidence type="ECO:0008006" key="4">
    <source>
        <dbReference type="Google" id="ProtNLM"/>
    </source>
</evidence>
<keyword evidence="3" id="KW-1185">Reference proteome</keyword>
<dbReference type="EMBL" id="CP089983">
    <property type="protein sequence ID" value="WXB07221.1"/>
    <property type="molecule type" value="Genomic_DNA"/>
</dbReference>
<dbReference type="RefSeq" id="WP_394836881.1">
    <property type="nucleotide sequence ID" value="NZ_CP089929.1"/>
</dbReference>
<dbReference type="Proteomes" id="UP001374803">
    <property type="component" value="Chromosome"/>
</dbReference>
<accession>A0ABZ2L8F9</accession>
<gene>
    <name evidence="2" type="ORF">LVJ94_08230</name>
</gene>
<dbReference type="SUPFAM" id="SSF49879">
    <property type="entry name" value="SMAD/FHA domain"/>
    <property type="match status" value="1"/>
</dbReference>
<proteinExistence type="predicted"/>
<dbReference type="InterPro" id="IPR008984">
    <property type="entry name" value="SMAD_FHA_dom_sf"/>
</dbReference>
<sequence>MSVLRFQIRQPSGQIDQIFIESERVLIGSGAHCEIRLPLDQAAVEHCLVQVGPAGVFVQALAFQPPPTVNGIPFTQGPLPADAVLGVGNFQINVTRAEGVTTVGGVPGQATAKKKKGTGPIAIVAILALLGGGYMFFFMDEAADTDNAQHKPPELWGAPLVQCTQPQRDRAAAFALERYGVANSLRERRPFHVQDGIAAVPIYEISAACYKVAGDDAAAAEALQSAKTLRQDITDDYRTHRVRLEHALQVEDLQTARKEVKTLLQFTEGKPGEYVTWLSNLDRSLKLKLGRPAS</sequence>
<protein>
    <recommendedName>
        <fullName evidence="4">FHA domain-containing protein</fullName>
    </recommendedName>
</protein>
<keyword evidence="1" id="KW-0812">Transmembrane</keyword>
<dbReference type="CDD" id="cd00060">
    <property type="entry name" value="FHA"/>
    <property type="match status" value="1"/>
</dbReference>
<evidence type="ECO:0000313" key="2">
    <source>
        <dbReference type="EMBL" id="WXB07221.1"/>
    </source>
</evidence>
<organism evidence="2 3">
    <name type="scientific">Pendulispora rubella</name>
    <dbReference type="NCBI Taxonomy" id="2741070"/>
    <lineage>
        <taxon>Bacteria</taxon>
        <taxon>Pseudomonadati</taxon>
        <taxon>Myxococcota</taxon>
        <taxon>Myxococcia</taxon>
        <taxon>Myxococcales</taxon>
        <taxon>Sorangiineae</taxon>
        <taxon>Pendulisporaceae</taxon>
        <taxon>Pendulispora</taxon>
    </lineage>
</organism>